<dbReference type="Gene3D" id="3.40.140.10">
    <property type="entry name" value="Cytidine Deaminase, domain 2"/>
    <property type="match status" value="1"/>
</dbReference>
<keyword evidence="5 8" id="KW-0378">Hydrolase</keyword>
<feature type="domain" description="CMP/dCMP-type deaminase" evidence="9">
    <location>
        <begin position="4"/>
        <end position="124"/>
    </location>
</feature>
<evidence type="ECO:0000256" key="4">
    <source>
        <dbReference type="ARBA" id="ARBA00022723"/>
    </source>
</evidence>
<evidence type="ECO:0000256" key="6">
    <source>
        <dbReference type="ARBA" id="ARBA00022833"/>
    </source>
</evidence>
<comment type="subunit">
    <text evidence="2 8">Homodimer.</text>
</comment>
<feature type="active site" description="Proton donor" evidence="8">
    <location>
        <position position="59"/>
    </location>
</feature>
<dbReference type="HAMAP" id="MF_00972">
    <property type="entry name" value="tRNA_aden_deaminase"/>
    <property type="match status" value="1"/>
</dbReference>
<dbReference type="KEGG" id="hba:Hbal_0992"/>
<dbReference type="CDD" id="cd01285">
    <property type="entry name" value="nucleoside_deaminase"/>
    <property type="match status" value="1"/>
</dbReference>
<comment type="catalytic activity">
    <reaction evidence="7 8">
        <text>adenosine(34) in tRNA + H2O + H(+) = inosine(34) in tRNA + NH4(+)</text>
        <dbReference type="Rhea" id="RHEA:43168"/>
        <dbReference type="Rhea" id="RHEA-COMP:10373"/>
        <dbReference type="Rhea" id="RHEA-COMP:10374"/>
        <dbReference type="ChEBI" id="CHEBI:15377"/>
        <dbReference type="ChEBI" id="CHEBI:15378"/>
        <dbReference type="ChEBI" id="CHEBI:28938"/>
        <dbReference type="ChEBI" id="CHEBI:74411"/>
        <dbReference type="ChEBI" id="CHEBI:82852"/>
        <dbReference type="EC" id="3.5.4.33"/>
    </reaction>
</comment>
<evidence type="ECO:0000256" key="2">
    <source>
        <dbReference type="ARBA" id="ARBA00011738"/>
    </source>
</evidence>
<dbReference type="InterPro" id="IPR028883">
    <property type="entry name" value="tRNA_aden_deaminase"/>
</dbReference>
<comment type="function">
    <text evidence="8">Catalyzes the deamination of adenosine to inosine at the wobble position 34 of tRNA(Arg2).</text>
</comment>
<dbReference type="RefSeq" id="WP_015826836.1">
    <property type="nucleotide sequence ID" value="NC_012982.1"/>
</dbReference>
<evidence type="ECO:0000256" key="7">
    <source>
        <dbReference type="ARBA" id="ARBA00048045"/>
    </source>
</evidence>
<dbReference type="InterPro" id="IPR016193">
    <property type="entry name" value="Cytidine_deaminase-like"/>
</dbReference>
<evidence type="ECO:0000313" key="10">
    <source>
        <dbReference type="EMBL" id="ACT58686.1"/>
    </source>
</evidence>
<dbReference type="GO" id="GO:0008270">
    <property type="term" value="F:zinc ion binding"/>
    <property type="evidence" value="ECO:0007669"/>
    <property type="project" value="UniProtKB-UniRule"/>
</dbReference>
<dbReference type="HOGENOM" id="CLU_025810_3_2_5"/>
<comment type="similarity">
    <text evidence="1">Belongs to the cytidine and deoxycytidylate deaminase family. ADAT2 subfamily.</text>
</comment>
<organism evidence="10 11">
    <name type="scientific">Hirschia baltica (strain ATCC 49814 / DSM 5838 / IFAM 1418)</name>
    <dbReference type="NCBI Taxonomy" id="582402"/>
    <lineage>
        <taxon>Bacteria</taxon>
        <taxon>Pseudomonadati</taxon>
        <taxon>Pseudomonadota</taxon>
        <taxon>Alphaproteobacteria</taxon>
        <taxon>Hyphomonadales</taxon>
        <taxon>Hyphomonadaceae</taxon>
        <taxon>Hirschia</taxon>
    </lineage>
</organism>
<dbReference type="GO" id="GO:0002100">
    <property type="term" value="P:tRNA wobble adenosine to inosine editing"/>
    <property type="evidence" value="ECO:0007669"/>
    <property type="project" value="UniProtKB-UniRule"/>
</dbReference>
<dbReference type="Proteomes" id="UP000002745">
    <property type="component" value="Chromosome"/>
</dbReference>
<dbReference type="eggNOG" id="COG0590">
    <property type="taxonomic scope" value="Bacteria"/>
</dbReference>
<keyword evidence="6 8" id="KW-0862">Zinc</keyword>
<dbReference type="OrthoDB" id="9802676at2"/>
<keyword evidence="4 8" id="KW-0479">Metal-binding</keyword>
<dbReference type="InterPro" id="IPR016192">
    <property type="entry name" value="APOBEC/CMP_deaminase_Zn-bd"/>
</dbReference>
<name>C6XQT0_HIRBI</name>
<gene>
    <name evidence="8" type="primary">tadA</name>
    <name evidence="10" type="ordered locus">Hbal_0992</name>
</gene>
<reference evidence="11" key="1">
    <citation type="journal article" date="2011" name="J. Bacteriol.">
        <title>Genome sequences of eight morphologically diverse alphaproteobacteria.</title>
        <authorList>
            <consortium name="US DOE Joint Genome Institute"/>
            <person name="Brown P.J."/>
            <person name="Kysela D.T."/>
            <person name="Buechlein A."/>
            <person name="Hemmerich C."/>
            <person name="Brun Y.V."/>
        </authorList>
    </citation>
    <scope>NUCLEOTIDE SEQUENCE [LARGE SCALE GENOMIC DNA]</scope>
    <source>
        <strain evidence="11">ATCC 49814 / DSM 5838 / IFAM 1418</strain>
    </source>
</reference>
<evidence type="ECO:0000256" key="5">
    <source>
        <dbReference type="ARBA" id="ARBA00022801"/>
    </source>
</evidence>
<accession>C6XQT0</accession>
<dbReference type="EC" id="3.5.4.33" evidence="8"/>
<dbReference type="PROSITE" id="PS51747">
    <property type="entry name" value="CYT_DCMP_DEAMINASES_2"/>
    <property type="match status" value="1"/>
</dbReference>
<evidence type="ECO:0000256" key="1">
    <source>
        <dbReference type="ARBA" id="ARBA00010669"/>
    </source>
</evidence>
<dbReference type="AlphaFoldDB" id="C6XQT0"/>
<proteinExistence type="inferred from homology"/>
<dbReference type="PROSITE" id="PS00903">
    <property type="entry name" value="CYT_DCMP_DEAMINASES_1"/>
    <property type="match status" value="1"/>
</dbReference>
<dbReference type="EMBL" id="CP001678">
    <property type="protein sequence ID" value="ACT58686.1"/>
    <property type="molecule type" value="Genomic_DNA"/>
</dbReference>
<evidence type="ECO:0000256" key="8">
    <source>
        <dbReference type="HAMAP-Rule" id="MF_00972"/>
    </source>
</evidence>
<comment type="cofactor">
    <cofactor evidence="8">
        <name>Zn(2+)</name>
        <dbReference type="ChEBI" id="CHEBI:29105"/>
    </cofactor>
    <text evidence="8">Binds 1 zinc ion per subunit.</text>
</comment>
<protein>
    <recommendedName>
        <fullName evidence="8">tRNA-specific adenosine deaminase</fullName>
        <ecNumber evidence="8">3.5.4.33</ecNumber>
    </recommendedName>
</protein>
<dbReference type="SUPFAM" id="SSF53927">
    <property type="entry name" value="Cytidine deaminase-like"/>
    <property type="match status" value="1"/>
</dbReference>
<dbReference type="PANTHER" id="PTHR11079">
    <property type="entry name" value="CYTOSINE DEAMINASE FAMILY MEMBER"/>
    <property type="match status" value="1"/>
</dbReference>
<evidence type="ECO:0000256" key="3">
    <source>
        <dbReference type="ARBA" id="ARBA00022694"/>
    </source>
</evidence>
<keyword evidence="3 8" id="KW-0819">tRNA processing</keyword>
<dbReference type="InterPro" id="IPR002125">
    <property type="entry name" value="CMP_dCMP_dom"/>
</dbReference>
<feature type="binding site" evidence="8">
    <location>
        <position position="87"/>
    </location>
    <ligand>
        <name>Zn(2+)</name>
        <dbReference type="ChEBI" id="CHEBI:29105"/>
        <note>catalytic</note>
    </ligand>
</feature>
<keyword evidence="11" id="KW-1185">Reference proteome</keyword>
<dbReference type="Pfam" id="PF00383">
    <property type="entry name" value="dCMP_cyt_deam_1"/>
    <property type="match status" value="1"/>
</dbReference>
<dbReference type="STRING" id="582402.Hbal_0992"/>
<feature type="binding site" evidence="8">
    <location>
        <position position="57"/>
    </location>
    <ligand>
        <name>Zn(2+)</name>
        <dbReference type="ChEBI" id="CHEBI:29105"/>
        <note>catalytic</note>
    </ligand>
</feature>
<evidence type="ECO:0000259" key="9">
    <source>
        <dbReference type="PROSITE" id="PS51747"/>
    </source>
</evidence>
<feature type="binding site" evidence="8">
    <location>
        <position position="90"/>
    </location>
    <ligand>
        <name>Zn(2+)</name>
        <dbReference type="ChEBI" id="CHEBI:29105"/>
        <note>catalytic</note>
    </ligand>
</feature>
<dbReference type="PANTHER" id="PTHR11079:SF202">
    <property type="entry name" value="TRNA-SPECIFIC ADENOSINE DEAMINASE"/>
    <property type="match status" value="1"/>
</dbReference>
<evidence type="ECO:0000313" key="11">
    <source>
        <dbReference type="Proteomes" id="UP000002745"/>
    </source>
</evidence>
<sequence>MKEAEQMPYMARAMQLAEEAALAGEVPVGAVIVDPSTGNIVGEGRNGPIGAHDPTAHAEIVAIRNACASVDNYRLPDLELYVTLEPCAMCAGAISFARIGKVVFAADDPKGGAIKHGPKFFEQSTCHWRSQWEQDIRFASEAGEMLRAFFKSRR</sequence>
<dbReference type="GO" id="GO:0052717">
    <property type="term" value="F:tRNA-specific adenosine-34 deaminase activity"/>
    <property type="evidence" value="ECO:0007669"/>
    <property type="project" value="UniProtKB-UniRule"/>
</dbReference>